<feature type="domain" description="DUF1232" evidence="6">
    <location>
        <begin position="28"/>
        <end position="64"/>
    </location>
</feature>
<dbReference type="KEGG" id="avg:I6H45_06230"/>
<gene>
    <name evidence="7" type="ORF">I6H45_06230</name>
</gene>
<dbReference type="GO" id="GO:0012505">
    <property type="term" value="C:endomembrane system"/>
    <property type="evidence" value="ECO:0007669"/>
    <property type="project" value="UniProtKB-SubCell"/>
</dbReference>
<evidence type="ECO:0000256" key="5">
    <source>
        <dbReference type="SAM" id="Phobius"/>
    </source>
</evidence>
<dbReference type="Pfam" id="PF06803">
    <property type="entry name" value="DUF1232"/>
    <property type="match status" value="1"/>
</dbReference>
<feature type="transmembrane region" description="Helical" evidence="5">
    <location>
        <begin position="49"/>
        <end position="68"/>
    </location>
</feature>
<keyword evidence="2 5" id="KW-0812">Transmembrane</keyword>
<comment type="subcellular location">
    <subcellularLocation>
        <location evidence="1">Endomembrane system</location>
        <topology evidence="1">Multi-pass membrane protein</topology>
    </subcellularLocation>
</comment>
<sequence length="90" mass="10418">MINKFLKIKNFIPVYFKAMRNKETPKLAKILGLGAILYAVMPADFVNDMIPFLGILDDAIVLPFLIYVTSKMIPDYVMEKEKIEYVEENK</sequence>
<dbReference type="RefSeq" id="WP_004839090.1">
    <property type="nucleotide sequence ID" value="NZ_CP066014.1"/>
</dbReference>
<dbReference type="InterPro" id="IPR010652">
    <property type="entry name" value="DUF1232"/>
</dbReference>
<evidence type="ECO:0000313" key="7">
    <source>
        <dbReference type="EMBL" id="QQB61418.1"/>
    </source>
</evidence>
<evidence type="ECO:0000259" key="6">
    <source>
        <dbReference type="Pfam" id="PF06803"/>
    </source>
</evidence>
<evidence type="ECO:0000256" key="3">
    <source>
        <dbReference type="ARBA" id="ARBA00022989"/>
    </source>
</evidence>
<evidence type="ECO:0000256" key="4">
    <source>
        <dbReference type="ARBA" id="ARBA00023136"/>
    </source>
</evidence>
<proteinExistence type="predicted"/>
<accession>A0A7T4K4S4</accession>
<evidence type="ECO:0000256" key="2">
    <source>
        <dbReference type="ARBA" id="ARBA00022692"/>
    </source>
</evidence>
<reference evidence="7 8" key="1">
    <citation type="submission" date="2020-12" db="EMBL/GenBank/DDBJ databases">
        <title>FDA dAtabase for Regulatory Grade micrObial Sequences (FDA-ARGOS): Supporting development and validation of Infectious Disease Dx tests.</title>
        <authorList>
            <person name="Sproer C."/>
            <person name="Gronow S."/>
            <person name="Severitt S."/>
            <person name="Schroder I."/>
            <person name="Tallon L."/>
            <person name="Sadzewicz L."/>
            <person name="Zhao X."/>
            <person name="Boylan J."/>
            <person name="Ott S."/>
            <person name="Bowen H."/>
            <person name="Vavikolanu K."/>
            <person name="Mehta A."/>
            <person name="Aluvathingal J."/>
            <person name="Nadendla S."/>
            <person name="Lowell S."/>
            <person name="Myers T."/>
            <person name="Yan Y."/>
            <person name="Sichtig H."/>
        </authorList>
    </citation>
    <scope>NUCLEOTIDE SEQUENCE [LARGE SCALE GENOMIC DNA]</scope>
    <source>
        <strain evidence="7 8">FDAARGOS_988</strain>
    </source>
</reference>
<dbReference type="GeneID" id="79022326"/>
<dbReference type="EMBL" id="CP066014">
    <property type="protein sequence ID" value="QQB61418.1"/>
    <property type="molecule type" value="Genomic_DNA"/>
</dbReference>
<evidence type="ECO:0000313" key="8">
    <source>
        <dbReference type="Proteomes" id="UP000595276"/>
    </source>
</evidence>
<dbReference type="AlphaFoldDB" id="A0A7T4K4S4"/>
<dbReference type="Proteomes" id="UP000595276">
    <property type="component" value="Chromosome"/>
</dbReference>
<organism evidence="7 8">
    <name type="scientific">Anaerococcus vaginalis</name>
    <dbReference type="NCBI Taxonomy" id="33037"/>
    <lineage>
        <taxon>Bacteria</taxon>
        <taxon>Bacillati</taxon>
        <taxon>Bacillota</taxon>
        <taxon>Tissierellia</taxon>
        <taxon>Tissierellales</taxon>
        <taxon>Peptoniphilaceae</taxon>
        <taxon>Anaerococcus</taxon>
    </lineage>
</organism>
<feature type="transmembrane region" description="Helical" evidence="5">
    <location>
        <begin position="27"/>
        <end position="43"/>
    </location>
</feature>
<name>A0A7T4K4S4_9FIRM</name>
<keyword evidence="3 5" id="KW-1133">Transmembrane helix</keyword>
<evidence type="ECO:0000256" key="1">
    <source>
        <dbReference type="ARBA" id="ARBA00004127"/>
    </source>
</evidence>
<keyword evidence="4 5" id="KW-0472">Membrane</keyword>
<protein>
    <submittedName>
        <fullName evidence="7">DUF1232 domain-containing protein</fullName>
    </submittedName>
</protein>